<evidence type="ECO:0000259" key="5">
    <source>
        <dbReference type="PROSITE" id="PS50217"/>
    </source>
</evidence>
<dbReference type="PRINTS" id="PR00042">
    <property type="entry name" value="LEUZIPPRFOS"/>
</dbReference>
<evidence type="ECO:0000256" key="4">
    <source>
        <dbReference type="SAM" id="MobiDB-lite"/>
    </source>
</evidence>
<accession>A0A914HKW3</accession>
<dbReference type="InterPro" id="IPR046347">
    <property type="entry name" value="bZIP_sf"/>
</dbReference>
<protein>
    <submittedName>
        <fullName evidence="7">BZIP domain-containing protein</fullName>
    </submittedName>
</protein>
<feature type="compositionally biased region" description="Basic and acidic residues" evidence="4">
    <location>
        <begin position="257"/>
        <end position="275"/>
    </location>
</feature>
<keyword evidence="1" id="KW-0805">Transcription regulation</keyword>
<dbReference type="Pfam" id="PF00170">
    <property type="entry name" value="bZIP_1"/>
    <property type="match status" value="1"/>
</dbReference>
<feature type="region of interest" description="Disordered" evidence="4">
    <location>
        <begin position="20"/>
        <end position="40"/>
    </location>
</feature>
<dbReference type="PROSITE" id="PS00036">
    <property type="entry name" value="BZIP_BASIC"/>
    <property type="match status" value="1"/>
</dbReference>
<dbReference type="WBParaSite" id="Gr19_v10_g17565.t1">
    <property type="protein sequence ID" value="Gr19_v10_g17565.t1"/>
    <property type="gene ID" value="Gr19_v10_g17565"/>
</dbReference>
<evidence type="ECO:0000256" key="1">
    <source>
        <dbReference type="ARBA" id="ARBA00023015"/>
    </source>
</evidence>
<keyword evidence="6" id="KW-1185">Reference proteome</keyword>
<dbReference type="SUPFAM" id="SSF57959">
    <property type="entry name" value="Leucine zipper domain"/>
    <property type="match status" value="1"/>
</dbReference>
<dbReference type="AlphaFoldDB" id="A0A914HKW3"/>
<dbReference type="InterPro" id="IPR004827">
    <property type="entry name" value="bZIP"/>
</dbReference>
<keyword evidence="2" id="KW-0238">DNA-binding</keyword>
<feature type="compositionally biased region" description="Polar residues" evidence="4">
    <location>
        <begin position="171"/>
        <end position="184"/>
    </location>
</feature>
<reference evidence="7" key="1">
    <citation type="submission" date="2022-11" db="UniProtKB">
        <authorList>
            <consortium name="WormBaseParasite"/>
        </authorList>
    </citation>
    <scope>IDENTIFICATION</scope>
</reference>
<name>A0A914HKW3_GLORO</name>
<feature type="compositionally biased region" description="Basic and acidic residues" evidence="4">
    <location>
        <begin position="306"/>
        <end position="320"/>
    </location>
</feature>
<evidence type="ECO:0000256" key="3">
    <source>
        <dbReference type="ARBA" id="ARBA00023163"/>
    </source>
</evidence>
<dbReference type="Proteomes" id="UP000887572">
    <property type="component" value="Unplaced"/>
</dbReference>
<keyword evidence="3" id="KW-0804">Transcription</keyword>
<dbReference type="GO" id="GO:0000978">
    <property type="term" value="F:RNA polymerase II cis-regulatory region sequence-specific DNA binding"/>
    <property type="evidence" value="ECO:0007669"/>
    <property type="project" value="TreeGrafter"/>
</dbReference>
<feature type="domain" description="BZIP" evidence="5">
    <location>
        <begin position="273"/>
        <end position="336"/>
    </location>
</feature>
<evidence type="ECO:0000256" key="2">
    <source>
        <dbReference type="ARBA" id="ARBA00023125"/>
    </source>
</evidence>
<dbReference type="GO" id="GO:0000981">
    <property type="term" value="F:DNA-binding transcription factor activity, RNA polymerase II-specific"/>
    <property type="evidence" value="ECO:0007669"/>
    <property type="project" value="TreeGrafter"/>
</dbReference>
<feature type="compositionally biased region" description="Low complexity" evidence="4">
    <location>
        <begin position="220"/>
        <end position="235"/>
    </location>
</feature>
<sequence length="572" mass="62196">MDAPPPPPPTAELSICWARRRHGPARSSRPDLPPSQPTTAASATIMRGTDGFMNRQAIQTAFRLVQPSPPPVDGAHPLVMAPLMAAAFRRPAVVHHPSPLVPTAPALYPNVYAAEQPTPSAFFPTPGVTPTYGGCLSLDPIGMAFAWNFFGTSDVIGYELNTSSSSDSPSTENPQLLHSLYPSTPSAPPPSVQQLSSLVAAPSSQSFDIENPNFGAAANSPQTSDSPSTSKPTSTLALAMPRGANSTKAAQRRGGRRPREAEQHEQQLTDEDKDRRAKRRERNKQAAARCRRRREEKMQSLQEQVDELRKQNERRESEIRKMREKEHRLLEMLRLRSGGIVQQQLHHHLQAVHVQQQQQQHPSADHLAQASRPAALLQPFLMGMNNRRRVSFDAPMPSSSSSAASSSKKEESDVNSSTDESPDGAHHFPLGGPLVNGTDPVISVSALSQQSQPVSFELSTSVAASKRPKFEPFDMSNNRPTSLQLNSLYREGFVAGTPSKELAQFGVNGTEVELTPVNELTPGLSQLTQLAEHPTFGVLMAQETGLTPCQHGPVLIQHGGERPANGELNELR</sequence>
<dbReference type="CDD" id="cd14699">
    <property type="entry name" value="bZIP_Fos_like"/>
    <property type="match status" value="1"/>
</dbReference>
<evidence type="ECO:0000313" key="7">
    <source>
        <dbReference type="WBParaSite" id="Gr19_v10_g17565.t1"/>
    </source>
</evidence>
<feature type="region of interest" description="Disordered" evidence="4">
    <location>
        <begin position="162"/>
        <end position="320"/>
    </location>
</feature>
<dbReference type="InterPro" id="IPR000837">
    <property type="entry name" value="AP-1"/>
</dbReference>
<proteinExistence type="predicted"/>
<organism evidence="6 7">
    <name type="scientific">Globodera rostochiensis</name>
    <name type="common">Golden nematode worm</name>
    <name type="synonym">Heterodera rostochiensis</name>
    <dbReference type="NCBI Taxonomy" id="31243"/>
    <lineage>
        <taxon>Eukaryota</taxon>
        <taxon>Metazoa</taxon>
        <taxon>Ecdysozoa</taxon>
        <taxon>Nematoda</taxon>
        <taxon>Chromadorea</taxon>
        <taxon>Rhabditida</taxon>
        <taxon>Tylenchina</taxon>
        <taxon>Tylenchomorpha</taxon>
        <taxon>Tylenchoidea</taxon>
        <taxon>Heteroderidae</taxon>
        <taxon>Heteroderinae</taxon>
        <taxon>Globodera</taxon>
    </lineage>
</organism>
<feature type="region of interest" description="Disordered" evidence="4">
    <location>
        <begin position="391"/>
        <end position="434"/>
    </location>
</feature>
<feature type="compositionally biased region" description="Polar residues" evidence="4">
    <location>
        <begin position="192"/>
        <end position="208"/>
    </location>
</feature>
<dbReference type="PANTHER" id="PTHR23351">
    <property type="entry name" value="FOS TRANSCRIPTION FACTOR-RELATED"/>
    <property type="match status" value="1"/>
</dbReference>
<dbReference type="PROSITE" id="PS50217">
    <property type="entry name" value="BZIP"/>
    <property type="match status" value="1"/>
</dbReference>
<dbReference type="Gene3D" id="1.20.5.170">
    <property type="match status" value="1"/>
</dbReference>
<dbReference type="GO" id="GO:0005634">
    <property type="term" value="C:nucleus"/>
    <property type="evidence" value="ECO:0007669"/>
    <property type="project" value="TreeGrafter"/>
</dbReference>
<evidence type="ECO:0000313" key="6">
    <source>
        <dbReference type="Proteomes" id="UP000887572"/>
    </source>
</evidence>
<dbReference type="SMART" id="SM00338">
    <property type="entry name" value="BRLZ"/>
    <property type="match status" value="1"/>
</dbReference>
<dbReference type="PANTHER" id="PTHR23351:SF24">
    <property type="entry name" value="ACTIVATING TRANSCRIPTION FACTOR 3-RELATED"/>
    <property type="match status" value="1"/>
</dbReference>